<organism evidence="2 3">
    <name type="scientific">Xanthocytophaga agilis</name>
    <dbReference type="NCBI Taxonomy" id="3048010"/>
    <lineage>
        <taxon>Bacteria</taxon>
        <taxon>Pseudomonadati</taxon>
        <taxon>Bacteroidota</taxon>
        <taxon>Cytophagia</taxon>
        <taxon>Cytophagales</taxon>
        <taxon>Rhodocytophagaceae</taxon>
        <taxon>Xanthocytophaga</taxon>
    </lineage>
</organism>
<comment type="caution">
    <text evidence="2">The sequence shown here is derived from an EMBL/GenBank/DDBJ whole genome shotgun (WGS) entry which is preliminary data.</text>
</comment>
<proteinExistence type="predicted"/>
<name>A0AAE3R8I4_9BACT</name>
<accession>A0AAE3R8I4</accession>
<dbReference type="RefSeq" id="WP_314517851.1">
    <property type="nucleotide sequence ID" value="NZ_JASJOU010000017.1"/>
</dbReference>
<keyword evidence="3" id="KW-1185">Reference proteome</keyword>
<evidence type="ECO:0000313" key="2">
    <source>
        <dbReference type="EMBL" id="MDJ1505626.1"/>
    </source>
</evidence>
<dbReference type="SUPFAM" id="SSF160631">
    <property type="entry name" value="SMI1/KNR4-like"/>
    <property type="match status" value="1"/>
</dbReference>
<evidence type="ECO:0000256" key="1">
    <source>
        <dbReference type="SAM" id="Coils"/>
    </source>
</evidence>
<sequence length="538" mass="62400">MSETQKFKQLYVSTNNACLKLNGQITEKSVDITMVEQIIQNIEVLIILLPSLSYVKIDDRNMGLPINLDDADNIPKSPYPEGTNIIYPYSAQLVLEDWKLRVWNAILDKEPGIVEDEQRYLEPALAQAEKCINMLLSLESHIWAEWQKNMLSQQANTIGWLSYLYIKDQNRLEHALTVLDKGYVFAGFHHLDWDNRKYIHDTKVRLLLKLNREDEAYAIVYQMLTAHPEHTDFDDLKDTEPYLQWIKKKKQQEKAAIKKAKEDKKAFEKLVKDEQTKVVNQFLNPAHPLVVQHADVLNLIKQRMVAVRLRKQYYESGWEKMRNQVDSAPETDYMLKPWSEKQITTYQTKHEIQLPDELKVYLMEIGEGGGSYFCWRNPIVMEKKKNAIQILKTPFPITADKIHDINHYWKIKAWVMLDSYFAGEEEEEEGVKELIKYLKRKKILHKGNTLQELFAIDGSHELGCLFLGYSDSQDGLYLVMNGVFEGEVWVDTLQYSIEEGGCFGAATPERRKFLSFMAGSLLANAEGYADASEEGAWL</sequence>
<evidence type="ECO:0000313" key="3">
    <source>
        <dbReference type="Proteomes" id="UP001232063"/>
    </source>
</evidence>
<dbReference type="InterPro" id="IPR037883">
    <property type="entry name" value="Knr4/Smi1-like_sf"/>
</dbReference>
<feature type="coiled-coil region" evidence="1">
    <location>
        <begin position="243"/>
        <end position="277"/>
    </location>
</feature>
<keyword evidence="1" id="KW-0175">Coiled coil</keyword>
<dbReference type="Proteomes" id="UP001232063">
    <property type="component" value="Unassembled WGS sequence"/>
</dbReference>
<dbReference type="EMBL" id="JASJOU010000017">
    <property type="protein sequence ID" value="MDJ1505626.1"/>
    <property type="molecule type" value="Genomic_DNA"/>
</dbReference>
<protein>
    <recommendedName>
        <fullName evidence="4">Knr4/Smi1-like domain-containing protein</fullName>
    </recommendedName>
</protein>
<gene>
    <name evidence="2" type="ORF">QNI22_33530</name>
</gene>
<evidence type="ECO:0008006" key="4">
    <source>
        <dbReference type="Google" id="ProtNLM"/>
    </source>
</evidence>
<dbReference type="AlphaFoldDB" id="A0AAE3R8I4"/>
<reference evidence="2" key="1">
    <citation type="submission" date="2023-05" db="EMBL/GenBank/DDBJ databases">
        <authorList>
            <person name="Zhang X."/>
        </authorList>
    </citation>
    <scope>NUCLEOTIDE SEQUENCE</scope>
    <source>
        <strain evidence="2">BD1B2-1</strain>
    </source>
</reference>